<reference evidence="3 4" key="1">
    <citation type="journal article" date="2019" name="Nat. Ecol. Evol.">
        <title>Megaphylogeny resolves global patterns of mushroom evolution.</title>
        <authorList>
            <person name="Varga T."/>
            <person name="Krizsan K."/>
            <person name="Foldi C."/>
            <person name="Dima B."/>
            <person name="Sanchez-Garcia M."/>
            <person name="Sanchez-Ramirez S."/>
            <person name="Szollosi G.J."/>
            <person name="Szarkandi J.G."/>
            <person name="Papp V."/>
            <person name="Albert L."/>
            <person name="Andreopoulos W."/>
            <person name="Angelini C."/>
            <person name="Antonin V."/>
            <person name="Barry K.W."/>
            <person name="Bougher N.L."/>
            <person name="Buchanan P."/>
            <person name="Buyck B."/>
            <person name="Bense V."/>
            <person name="Catcheside P."/>
            <person name="Chovatia M."/>
            <person name="Cooper J."/>
            <person name="Damon W."/>
            <person name="Desjardin D."/>
            <person name="Finy P."/>
            <person name="Geml J."/>
            <person name="Haridas S."/>
            <person name="Hughes K."/>
            <person name="Justo A."/>
            <person name="Karasinski D."/>
            <person name="Kautmanova I."/>
            <person name="Kiss B."/>
            <person name="Kocsube S."/>
            <person name="Kotiranta H."/>
            <person name="LaButti K.M."/>
            <person name="Lechner B.E."/>
            <person name="Liimatainen K."/>
            <person name="Lipzen A."/>
            <person name="Lukacs Z."/>
            <person name="Mihaltcheva S."/>
            <person name="Morgado L.N."/>
            <person name="Niskanen T."/>
            <person name="Noordeloos M.E."/>
            <person name="Ohm R.A."/>
            <person name="Ortiz-Santana B."/>
            <person name="Ovrebo C."/>
            <person name="Racz N."/>
            <person name="Riley R."/>
            <person name="Savchenko A."/>
            <person name="Shiryaev A."/>
            <person name="Soop K."/>
            <person name="Spirin V."/>
            <person name="Szebenyi C."/>
            <person name="Tomsovsky M."/>
            <person name="Tulloss R.E."/>
            <person name="Uehling J."/>
            <person name="Grigoriev I.V."/>
            <person name="Vagvolgyi C."/>
            <person name="Papp T."/>
            <person name="Martin F.M."/>
            <person name="Miettinen O."/>
            <person name="Hibbett D.S."/>
            <person name="Nagy L.G."/>
        </authorList>
    </citation>
    <scope>NUCLEOTIDE SEQUENCE [LARGE SCALE GENOMIC DNA]</scope>
    <source>
        <strain evidence="3 4">CBS 309.79</strain>
    </source>
</reference>
<feature type="compositionally biased region" description="Basic and acidic residues" evidence="1">
    <location>
        <begin position="276"/>
        <end position="287"/>
    </location>
</feature>
<feature type="compositionally biased region" description="Polar residues" evidence="1">
    <location>
        <begin position="31"/>
        <end position="45"/>
    </location>
</feature>
<dbReference type="OrthoDB" id="2107166at2759"/>
<organism evidence="3 4">
    <name type="scientific">Pterulicium gracile</name>
    <dbReference type="NCBI Taxonomy" id="1884261"/>
    <lineage>
        <taxon>Eukaryota</taxon>
        <taxon>Fungi</taxon>
        <taxon>Dikarya</taxon>
        <taxon>Basidiomycota</taxon>
        <taxon>Agaricomycotina</taxon>
        <taxon>Agaricomycetes</taxon>
        <taxon>Agaricomycetidae</taxon>
        <taxon>Agaricales</taxon>
        <taxon>Pleurotineae</taxon>
        <taxon>Pterulaceae</taxon>
        <taxon>Pterulicium</taxon>
    </lineage>
</organism>
<feature type="compositionally biased region" description="Polar residues" evidence="1">
    <location>
        <begin position="432"/>
        <end position="456"/>
    </location>
</feature>
<evidence type="ECO:0000313" key="3">
    <source>
        <dbReference type="EMBL" id="TFL03170.1"/>
    </source>
</evidence>
<feature type="compositionally biased region" description="Basic and acidic residues" evidence="1">
    <location>
        <begin position="389"/>
        <end position="401"/>
    </location>
</feature>
<feature type="compositionally biased region" description="Gly residues" evidence="1">
    <location>
        <begin position="461"/>
        <end position="471"/>
    </location>
</feature>
<keyword evidence="4" id="KW-1185">Reference proteome</keyword>
<name>A0A5C3QQT4_9AGAR</name>
<gene>
    <name evidence="3" type="ORF">BDV98DRAFT_565506</name>
</gene>
<dbReference type="SMART" id="SM00257">
    <property type="entry name" value="LysM"/>
    <property type="match status" value="1"/>
</dbReference>
<evidence type="ECO:0000313" key="4">
    <source>
        <dbReference type="Proteomes" id="UP000305067"/>
    </source>
</evidence>
<proteinExistence type="predicted"/>
<dbReference type="InterPro" id="IPR045030">
    <property type="entry name" value="LYSM1-4"/>
</dbReference>
<dbReference type="InterPro" id="IPR036779">
    <property type="entry name" value="LysM_dom_sf"/>
</dbReference>
<dbReference type="PANTHER" id="PTHR20932:SF8">
    <property type="entry name" value="LD22649P"/>
    <property type="match status" value="1"/>
</dbReference>
<dbReference type="AlphaFoldDB" id="A0A5C3QQT4"/>
<dbReference type="Pfam" id="PF01476">
    <property type="entry name" value="LysM"/>
    <property type="match status" value="1"/>
</dbReference>
<dbReference type="PROSITE" id="PS51782">
    <property type="entry name" value="LYSM"/>
    <property type="match status" value="1"/>
</dbReference>
<feature type="domain" description="LysM" evidence="2">
    <location>
        <begin position="111"/>
        <end position="155"/>
    </location>
</feature>
<dbReference type="Gene3D" id="3.10.350.10">
    <property type="entry name" value="LysM domain"/>
    <property type="match status" value="1"/>
</dbReference>
<evidence type="ECO:0000259" key="2">
    <source>
        <dbReference type="PROSITE" id="PS51782"/>
    </source>
</evidence>
<protein>
    <recommendedName>
        <fullName evidence="2">LysM domain-containing protein</fullName>
    </recommendedName>
</protein>
<evidence type="ECO:0000256" key="1">
    <source>
        <dbReference type="SAM" id="MobiDB-lite"/>
    </source>
</evidence>
<feature type="compositionally biased region" description="Polar residues" evidence="1">
    <location>
        <begin position="241"/>
        <end position="252"/>
    </location>
</feature>
<dbReference type="CDD" id="cd00118">
    <property type="entry name" value="LysM"/>
    <property type="match status" value="1"/>
</dbReference>
<feature type="region of interest" description="Disordered" evidence="1">
    <location>
        <begin position="268"/>
        <end position="327"/>
    </location>
</feature>
<feature type="region of interest" description="Disordered" evidence="1">
    <location>
        <begin position="214"/>
        <end position="252"/>
    </location>
</feature>
<dbReference type="SUPFAM" id="SSF54106">
    <property type="entry name" value="LysM domain"/>
    <property type="match status" value="1"/>
</dbReference>
<dbReference type="PANTHER" id="PTHR20932">
    <property type="entry name" value="LYSM AND PUTATIVE PEPTIDOGLYCAN-BINDING DOMAIN-CONTAINING PROTEIN"/>
    <property type="match status" value="1"/>
</dbReference>
<feature type="region of interest" description="Disordered" evidence="1">
    <location>
        <begin position="15"/>
        <end position="55"/>
    </location>
</feature>
<dbReference type="Proteomes" id="UP000305067">
    <property type="component" value="Unassembled WGS sequence"/>
</dbReference>
<accession>A0A5C3QQT4</accession>
<sequence>MAAVSTAVQRGAPVYRRKMSINESELRPRGNQGSDNHQRSVTDSSGHPLVRDKTRHARGMSYDYDLLEADVGVTRPALDRRVDESTQPVVAEDGAELASEEKDEGQKLLVLVHQVQSKDSLAGVALRYGISIADLRRANKLWSSDTIHLRKALYIPLNQATQSSSKHLLIDLSTPAAEVGDAVANGDTTETNSTDPSIPSSQLSNIQRIPASKLSFFPPPAQRKPVSIPPSSTKGDYFTPRTPSAQRANGVLSSPFGSILTAVAGRVSLDSTSSGERSEELELELRDVRRKPRSSSSTTDGIGHSRGGSHSNTTSSTSPPVAGSHWRRNFDTVVQSYTRPRGDLTELADLFSGFSSNNDPPSAQKPSASSPPVPSSSSRTINGSTASYRDTDRDRDVDLPRPRTQSIRTVQLEPSPGMRVPPPSVPGMQTGLPGSNGKSQSSNERSSPQRAQTVHTRGTKGWRGSGSGLGAVFGDLWGEERDGDGGNRSEGTLI</sequence>
<feature type="region of interest" description="Disordered" evidence="1">
    <location>
        <begin position="351"/>
        <end position="494"/>
    </location>
</feature>
<feature type="compositionally biased region" description="Low complexity" evidence="1">
    <location>
        <begin position="308"/>
        <end position="318"/>
    </location>
</feature>
<feature type="compositionally biased region" description="Polar residues" evidence="1">
    <location>
        <begin position="379"/>
        <end position="388"/>
    </location>
</feature>
<dbReference type="InterPro" id="IPR018392">
    <property type="entry name" value="LysM"/>
</dbReference>
<feature type="compositionally biased region" description="Basic and acidic residues" evidence="1">
    <location>
        <begin position="478"/>
        <end position="487"/>
    </location>
</feature>
<dbReference type="EMBL" id="ML178821">
    <property type="protein sequence ID" value="TFL03170.1"/>
    <property type="molecule type" value="Genomic_DNA"/>
</dbReference>